<organism evidence="2">
    <name type="scientific">Ignavibacterium album</name>
    <dbReference type="NCBI Taxonomy" id="591197"/>
    <lineage>
        <taxon>Bacteria</taxon>
        <taxon>Pseudomonadati</taxon>
        <taxon>Ignavibacteriota</taxon>
        <taxon>Ignavibacteria</taxon>
        <taxon>Ignavibacteriales</taxon>
        <taxon>Ignavibacteriaceae</taxon>
        <taxon>Ignavibacterium</taxon>
    </lineage>
</organism>
<protein>
    <submittedName>
        <fullName evidence="2">T9SS type A sorting domain-containing protein</fullName>
    </submittedName>
</protein>
<dbReference type="NCBIfam" id="TIGR04183">
    <property type="entry name" value="Por_Secre_tail"/>
    <property type="match status" value="1"/>
</dbReference>
<dbReference type="InterPro" id="IPR026444">
    <property type="entry name" value="Secre_tail"/>
</dbReference>
<reference evidence="2" key="1">
    <citation type="journal article" date="2020" name="mSystems">
        <title>Genome- and Community-Level Interaction Insights into Carbon Utilization and Element Cycling Functions of Hydrothermarchaeota in Hydrothermal Sediment.</title>
        <authorList>
            <person name="Zhou Z."/>
            <person name="Liu Y."/>
            <person name="Xu W."/>
            <person name="Pan J."/>
            <person name="Luo Z.H."/>
            <person name="Li M."/>
        </authorList>
    </citation>
    <scope>NUCLEOTIDE SEQUENCE [LARGE SCALE GENOMIC DNA]</scope>
    <source>
        <strain evidence="2">SpSt-479</strain>
    </source>
</reference>
<dbReference type="InterPro" id="IPR015943">
    <property type="entry name" value="WD40/YVTN_repeat-like_dom_sf"/>
</dbReference>
<name>A0A7V2ZIU9_9BACT</name>
<dbReference type="InterPro" id="IPR013783">
    <property type="entry name" value="Ig-like_fold"/>
</dbReference>
<dbReference type="Pfam" id="PF18962">
    <property type="entry name" value="Por_Secre_tail"/>
    <property type="match status" value="1"/>
</dbReference>
<dbReference type="Gene3D" id="2.60.40.10">
    <property type="entry name" value="Immunoglobulins"/>
    <property type="match status" value="1"/>
</dbReference>
<dbReference type="AlphaFoldDB" id="A0A7V2ZIU9"/>
<dbReference type="Gene3D" id="2.120.10.10">
    <property type="match status" value="1"/>
</dbReference>
<comment type="caution">
    <text evidence="2">The sequence shown here is derived from an EMBL/GenBank/DDBJ whole genome shotgun (WGS) entry which is preliminary data.</text>
</comment>
<sequence length="613" mass="69087">MKLLTLFLLLSTTIFSQYLNVRVDSPQSNQPEEVSIAINPVNPNFLAAGANINHFFRSSDGGFSWSTSYLSSSFGVWGDPVVVYDELGYLYYGHLSNPPFPGYWIDRIVIQRSTNNGLTWNDGAGIGFLSPKNQDKEWIAVDMHSNQFKGNVYVCWTEFDSYGSSNPNDSSRIKFSRSTDKGLTWSNAITISDRSGNCIDSDNTVEGAVPCVGPNGENYVSWAGPLGLVFDKSTDGGLTWGNDIFVSNIPGGWDFDVSGIYRCNGLPITACDTSQSPYRGNIYINWSDQRNGTNNTDVFFVKSTDGGNTWSSPLKVNDDNSNRHQFFTWMTIDQTTGAIYIVFYDRRNTTGDATDVYVARSTNGGETFTNFKVSQSSFTPSSNIFFGDYTNIAAFNKKVYPIWMRLDGSTLSVWTAIIHDSLVYVPVELESFRATHTTEGKVLLSWQTASELNNRGFEVQRKFLNSDFVTIGFVEGKGTTTQKQYYNFIDSPSENGLYTYRLKQLDYDGKSNYSNEVEINLQTVSYLVLEQNYPNPFNDRTSLRFATAYNKRITLKLYDILGREVLTVVNEILEPGIYEREINLSKYNFPGGMYFYELSDGKLTLVKKMIYLK</sequence>
<dbReference type="InterPro" id="IPR036278">
    <property type="entry name" value="Sialidase_sf"/>
</dbReference>
<evidence type="ECO:0000259" key="1">
    <source>
        <dbReference type="Pfam" id="PF18962"/>
    </source>
</evidence>
<accession>A0A7V2ZIU9</accession>
<dbReference type="CDD" id="cd15482">
    <property type="entry name" value="Sialidase_non-viral"/>
    <property type="match status" value="1"/>
</dbReference>
<feature type="domain" description="Secretion system C-terminal sorting" evidence="1">
    <location>
        <begin position="533"/>
        <end position="610"/>
    </location>
</feature>
<dbReference type="SUPFAM" id="SSF50939">
    <property type="entry name" value="Sialidases"/>
    <property type="match status" value="2"/>
</dbReference>
<proteinExistence type="predicted"/>
<dbReference type="EMBL" id="DSUJ01000008">
    <property type="protein sequence ID" value="HFI90772.1"/>
    <property type="molecule type" value="Genomic_DNA"/>
</dbReference>
<dbReference type="Gene3D" id="2.130.10.10">
    <property type="entry name" value="YVTN repeat-like/Quinoprotein amine dehydrogenase"/>
    <property type="match status" value="1"/>
</dbReference>
<gene>
    <name evidence="2" type="ORF">ENS31_04470</name>
</gene>
<evidence type="ECO:0000313" key="2">
    <source>
        <dbReference type="EMBL" id="HFI90772.1"/>
    </source>
</evidence>